<feature type="compositionally biased region" description="Basic and acidic residues" evidence="1">
    <location>
        <begin position="15"/>
        <end position="26"/>
    </location>
</feature>
<comment type="caution">
    <text evidence="2">The sequence shown here is derived from an EMBL/GenBank/DDBJ whole genome shotgun (WGS) entry which is preliminary data.</text>
</comment>
<feature type="compositionally biased region" description="Polar residues" evidence="1">
    <location>
        <begin position="33"/>
        <end position="43"/>
    </location>
</feature>
<accession>A0A5B7HW70</accession>
<gene>
    <name evidence="2" type="ORF">E2C01_071793</name>
</gene>
<dbReference type="AlphaFoldDB" id="A0A5B7HW70"/>
<evidence type="ECO:0000256" key="1">
    <source>
        <dbReference type="SAM" id="MobiDB-lite"/>
    </source>
</evidence>
<protein>
    <submittedName>
        <fullName evidence="2">Uncharacterized protein</fullName>
    </submittedName>
</protein>
<sequence length="152" mass="16940">MLSCIYWGNIKKNKQKDIRAQERHAPPQDLKFSGSTCQGQGTHASLERSEDPTHRTGEETEKNGRSGVHHHRGVSYASPAQPQSLPSTQMGGLLTGMAQFSAAVSAPTFQRRRFSARLFSARVFQRQTVQRRAIKEEEKQGVNSSPIHPMTP</sequence>
<organism evidence="2 3">
    <name type="scientific">Portunus trituberculatus</name>
    <name type="common">Swimming crab</name>
    <name type="synonym">Neptunus trituberculatus</name>
    <dbReference type="NCBI Taxonomy" id="210409"/>
    <lineage>
        <taxon>Eukaryota</taxon>
        <taxon>Metazoa</taxon>
        <taxon>Ecdysozoa</taxon>
        <taxon>Arthropoda</taxon>
        <taxon>Crustacea</taxon>
        <taxon>Multicrustacea</taxon>
        <taxon>Malacostraca</taxon>
        <taxon>Eumalacostraca</taxon>
        <taxon>Eucarida</taxon>
        <taxon>Decapoda</taxon>
        <taxon>Pleocyemata</taxon>
        <taxon>Brachyura</taxon>
        <taxon>Eubrachyura</taxon>
        <taxon>Portunoidea</taxon>
        <taxon>Portunidae</taxon>
        <taxon>Portuninae</taxon>
        <taxon>Portunus</taxon>
    </lineage>
</organism>
<feature type="compositionally biased region" description="Basic and acidic residues" evidence="1">
    <location>
        <begin position="45"/>
        <end position="64"/>
    </location>
</feature>
<feature type="region of interest" description="Disordered" evidence="1">
    <location>
        <begin position="14"/>
        <end position="91"/>
    </location>
</feature>
<dbReference type="EMBL" id="VSRR010045634">
    <property type="protein sequence ID" value="MPC77341.1"/>
    <property type="molecule type" value="Genomic_DNA"/>
</dbReference>
<proteinExistence type="predicted"/>
<reference evidence="2 3" key="1">
    <citation type="submission" date="2019-05" db="EMBL/GenBank/DDBJ databases">
        <title>Another draft genome of Portunus trituberculatus and its Hox gene families provides insights of decapod evolution.</title>
        <authorList>
            <person name="Jeong J.-H."/>
            <person name="Song I."/>
            <person name="Kim S."/>
            <person name="Choi T."/>
            <person name="Kim D."/>
            <person name="Ryu S."/>
            <person name="Kim W."/>
        </authorList>
    </citation>
    <scope>NUCLEOTIDE SEQUENCE [LARGE SCALE GENOMIC DNA]</scope>
    <source>
        <tissue evidence="2">Muscle</tissue>
    </source>
</reference>
<keyword evidence="3" id="KW-1185">Reference proteome</keyword>
<evidence type="ECO:0000313" key="2">
    <source>
        <dbReference type="EMBL" id="MPC77341.1"/>
    </source>
</evidence>
<name>A0A5B7HW70_PORTR</name>
<evidence type="ECO:0000313" key="3">
    <source>
        <dbReference type="Proteomes" id="UP000324222"/>
    </source>
</evidence>
<dbReference type="Proteomes" id="UP000324222">
    <property type="component" value="Unassembled WGS sequence"/>
</dbReference>
<feature type="compositionally biased region" description="Polar residues" evidence="1">
    <location>
        <begin position="78"/>
        <end position="90"/>
    </location>
</feature>
<feature type="region of interest" description="Disordered" evidence="1">
    <location>
        <begin position="132"/>
        <end position="152"/>
    </location>
</feature>